<accession>A0A1J4K628</accession>
<dbReference type="GO" id="GO:0016020">
    <property type="term" value="C:membrane"/>
    <property type="evidence" value="ECO:0007669"/>
    <property type="project" value="UniProtKB-SubCell"/>
</dbReference>
<evidence type="ECO:0000259" key="9">
    <source>
        <dbReference type="Pfam" id="PF04577"/>
    </source>
</evidence>
<evidence type="ECO:0000313" key="10">
    <source>
        <dbReference type="EMBL" id="OHT06871.1"/>
    </source>
</evidence>
<evidence type="ECO:0000256" key="3">
    <source>
        <dbReference type="ARBA" id="ARBA00022679"/>
    </source>
</evidence>
<keyword evidence="7" id="KW-0325">Glycoprotein</keyword>
<evidence type="ECO:0000256" key="1">
    <source>
        <dbReference type="ARBA" id="ARBA00004167"/>
    </source>
</evidence>
<feature type="transmembrane region" description="Helical" evidence="8">
    <location>
        <begin position="21"/>
        <end position="42"/>
    </location>
</feature>
<evidence type="ECO:0000256" key="5">
    <source>
        <dbReference type="ARBA" id="ARBA00022989"/>
    </source>
</evidence>
<proteinExistence type="predicted"/>
<evidence type="ECO:0000256" key="7">
    <source>
        <dbReference type="ARBA" id="ARBA00023180"/>
    </source>
</evidence>
<dbReference type="GeneID" id="94838808"/>
<reference evidence="10" key="1">
    <citation type="submission" date="2016-10" db="EMBL/GenBank/DDBJ databases">
        <authorList>
            <person name="Benchimol M."/>
            <person name="Almeida L.G."/>
            <person name="Vasconcelos A.T."/>
            <person name="Perreira-Neves A."/>
            <person name="Rosa I.A."/>
            <person name="Tasca T."/>
            <person name="Bogo M.R."/>
            <person name="de Souza W."/>
        </authorList>
    </citation>
    <scope>NUCLEOTIDE SEQUENCE [LARGE SCALE GENOMIC DNA]</scope>
    <source>
        <strain evidence="10">K</strain>
    </source>
</reference>
<evidence type="ECO:0000256" key="4">
    <source>
        <dbReference type="ARBA" id="ARBA00022692"/>
    </source>
</evidence>
<feature type="domain" description="Glycosyltransferase 61 catalytic" evidence="9">
    <location>
        <begin position="176"/>
        <end position="347"/>
    </location>
</feature>
<dbReference type="VEuPathDB" id="TrichDB:TRFO_25053"/>
<keyword evidence="4 8" id="KW-0812">Transmembrane</keyword>
<keyword evidence="3" id="KW-0808">Transferase</keyword>
<dbReference type="RefSeq" id="XP_068360007.1">
    <property type="nucleotide sequence ID" value="XM_068504104.1"/>
</dbReference>
<dbReference type="InterPro" id="IPR007657">
    <property type="entry name" value="Glycosyltransferase_61"/>
</dbReference>
<dbReference type="PANTHER" id="PTHR20961">
    <property type="entry name" value="GLYCOSYLTRANSFERASE"/>
    <property type="match status" value="1"/>
</dbReference>
<evidence type="ECO:0000256" key="6">
    <source>
        <dbReference type="ARBA" id="ARBA00023136"/>
    </source>
</evidence>
<dbReference type="PANTHER" id="PTHR20961:SF38">
    <property type="entry name" value="PROTEIN O-LINKED-MANNOSE BETA-1,4-N-ACETYLGLUCOSAMINYLTRANSFERASE 2"/>
    <property type="match status" value="1"/>
</dbReference>
<evidence type="ECO:0000256" key="2">
    <source>
        <dbReference type="ARBA" id="ARBA00022676"/>
    </source>
</evidence>
<dbReference type="Proteomes" id="UP000179807">
    <property type="component" value="Unassembled WGS sequence"/>
</dbReference>
<dbReference type="GO" id="GO:0016757">
    <property type="term" value="F:glycosyltransferase activity"/>
    <property type="evidence" value="ECO:0007669"/>
    <property type="project" value="UniProtKB-KW"/>
</dbReference>
<name>A0A1J4K628_9EUKA</name>
<evidence type="ECO:0000313" key="11">
    <source>
        <dbReference type="Proteomes" id="UP000179807"/>
    </source>
</evidence>
<sequence>MLRSKIGQFSRTRESITKMKLHLSLNDLIIIILILSVLFTSIREFVFISSEVTNNFYNTTSKIYEQLPDRIYNRTKFAQISELPGVGTLDFIGPWLNGMKYHDLFFNEKNIPEEIEVVHMKNLYVTRQCIFYDNYSYYYVRPTCQFEYGNTLHGSKTVIDRLESVIAICHLWTHNYAHMIFDVLVPMSLLPQKIIDQSFILVTAKTTFVKKVLKIYGFNEDRILFMRLQDLVECENLYTVHPHSFYNLQRITMQKFRTYCVRKFNLDQVPPFRFVLFNRKGSRSLANFDEVYCFLERNYPQFQWEHRISYEEASNTILYFNEILLFFGPHGADFASMVFLQESSIVCEIQPATFVSCYLIISNLLGFHHIIGRLPLMEFDTYSHNVLPLTVANQMIEQVLHYID</sequence>
<keyword evidence="11" id="KW-1185">Reference proteome</keyword>
<dbReference type="EMBL" id="MLAK01000713">
    <property type="protein sequence ID" value="OHT06871.1"/>
    <property type="molecule type" value="Genomic_DNA"/>
</dbReference>
<comment type="subcellular location">
    <subcellularLocation>
        <location evidence="1">Membrane</location>
        <topology evidence="1">Single-pass membrane protein</topology>
    </subcellularLocation>
</comment>
<comment type="caution">
    <text evidence="10">The sequence shown here is derived from an EMBL/GenBank/DDBJ whole genome shotgun (WGS) entry which is preliminary data.</text>
</comment>
<protein>
    <recommendedName>
        <fullName evidence="9">Glycosyltransferase 61 catalytic domain-containing protein</fullName>
    </recommendedName>
</protein>
<keyword evidence="6 8" id="KW-0472">Membrane</keyword>
<evidence type="ECO:0000256" key="8">
    <source>
        <dbReference type="SAM" id="Phobius"/>
    </source>
</evidence>
<dbReference type="Pfam" id="PF04577">
    <property type="entry name" value="Glyco_transf_61"/>
    <property type="match status" value="1"/>
</dbReference>
<dbReference type="InterPro" id="IPR049625">
    <property type="entry name" value="Glyco_transf_61_cat"/>
</dbReference>
<keyword evidence="5 8" id="KW-1133">Transmembrane helix</keyword>
<gene>
    <name evidence="10" type="ORF">TRFO_25053</name>
</gene>
<keyword evidence="2" id="KW-0328">Glycosyltransferase</keyword>
<organism evidence="10 11">
    <name type="scientific">Tritrichomonas foetus</name>
    <dbReference type="NCBI Taxonomy" id="1144522"/>
    <lineage>
        <taxon>Eukaryota</taxon>
        <taxon>Metamonada</taxon>
        <taxon>Parabasalia</taxon>
        <taxon>Tritrichomonadida</taxon>
        <taxon>Tritrichomonadidae</taxon>
        <taxon>Tritrichomonas</taxon>
    </lineage>
</organism>
<dbReference type="AlphaFoldDB" id="A0A1J4K628"/>